<dbReference type="Pfam" id="PF10543">
    <property type="entry name" value="ORF6N"/>
    <property type="match status" value="1"/>
</dbReference>
<dbReference type="AlphaFoldDB" id="F2LUK7"/>
<dbReference type="Proteomes" id="UP000008139">
    <property type="component" value="Chromosome"/>
</dbReference>
<accession>F2LUK7</accession>
<gene>
    <name evidence="2" type="ordered locus">Hipma_1647</name>
</gene>
<dbReference type="OrthoDB" id="9816206at2"/>
<evidence type="ECO:0000313" key="2">
    <source>
        <dbReference type="EMBL" id="AEA34597.1"/>
    </source>
</evidence>
<feature type="domain" description="KilA-N DNA-binding" evidence="1">
    <location>
        <begin position="13"/>
        <end position="97"/>
    </location>
</feature>
<evidence type="ECO:0000259" key="1">
    <source>
        <dbReference type="Pfam" id="PF10543"/>
    </source>
</evidence>
<dbReference type="EMBL" id="CP002606">
    <property type="protein sequence ID" value="AEA34597.1"/>
    <property type="molecule type" value="Genomic_DNA"/>
</dbReference>
<sequence>MDNIIAFENIEDLIIEIKGQKVLLDRDVASLYGVETKRINEAVKNNLDRFPDGYIIELDKETKKQLVENFDRFKTLKHSSVNPKAFTEKGLYMLATILTSKEAVKVTIAIIETFTKIRELSRTIKKLPTVTDKKEQQSLMQKSGEIIAEILDDGLTTNESETTIEMNLAFFKFKHTVKKGKK</sequence>
<dbReference type="HOGENOM" id="CLU_055403_3_0_7"/>
<protein>
    <submittedName>
        <fullName evidence="2">KilA-N, DNA-binding domain protein</fullName>
    </submittedName>
</protein>
<reference evidence="2 3" key="1">
    <citation type="journal article" date="2011" name="Stand. Genomic Sci.">
        <title>Complete genome sequence of the thermophilic sulfur-reducer Hippea maritima type strain (MH(2)).</title>
        <authorList>
            <person name="Huntemann M."/>
            <person name="Lu M."/>
            <person name="Nolan M."/>
            <person name="Lapidus A."/>
            <person name="Lucas S."/>
            <person name="Hammon N."/>
            <person name="Deshpande S."/>
            <person name="Cheng J.F."/>
            <person name="Tapia R."/>
            <person name="Han C."/>
            <person name="Goodwin L."/>
            <person name="Pitluck S."/>
            <person name="Liolios K."/>
            <person name="Pagani I."/>
            <person name="Ivanova N."/>
            <person name="Ovchinikova G."/>
            <person name="Pati A."/>
            <person name="Chen A."/>
            <person name="Palaniappan K."/>
            <person name="Land M."/>
            <person name="Hauser L."/>
            <person name="Jeffries C.D."/>
            <person name="Detter J.C."/>
            <person name="Brambilla E.M."/>
            <person name="Rohde M."/>
            <person name="Spring S."/>
            <person name="Goker M."/>
            <person name="Woyke T."/>
            <person name="Bristow J."/>
            <person name="Eisen J.A."/>
            <person name="Markowitz V."/>
            <person name="Hugenholtz P."/>
            <person name="Kyrpides N.C."/>
            <person name="Klenk H.P."/>
            <person name="Mavromatis K."/>
        </authorList>
    </citation>
    <scope>NUCLEOTIDE SEQUENCE [LARGE SCALE GENOMIC DNA]</scope>
    <source>
        <strain evidence="3">ATCC 700847 / DSM 10411 / MH2</strain>
    </source>
</reference>
<keyword evidence="3" id="KW-1185">Reference proteome</keyword>
<evidence type="ECO:0000313" key="3">
    <source>
        <dbReference type="Proteomes" id="UP000008139"/>
    </source>
</evidence>
<name>F2LUK7_HIPMA</name>
<keyword evidence="2" id="KW-0238">DNA-binding</keyword>
<dbReference type="InParanoid" id="F2LUK7"/>
<dbReference type="eggNOG" id="COG3646">
    <property type="taxonomic scope" value="Bacteria"/>
</dbReference>
<proteinExistence type="predicted"/>
<dbReference type="InterPro" id="IPR018873">
    <property type="entry name" value="KilA-N_DNA-bd_domain"/>
</dbReference>
<organism evidence="2 3">
    <name type="scientific">Hippea maritima (strain ATCC 700847 / DSM 10411 / MH2)</name>
    <dbReference type="NCBI Taxonomy" id="760142"/>
    <lineage>
        <taxon>Bacteria</taxon>
        <taxon>Pseudomonadati</taxon>
        <taxon>Campylobacterota</taxon>
        <taxon>Desulfurellia</taxon>
        <taxon>Desulfurellales</taxon>
        <taxon>Hippeaceae</taxon>
        <taxon>Hippea</taxon>
    </lineage>
</organism>
<dbReference type="KEGG" id="hmr:Hipma_1647"/>
<dbReference type="STRING" id="760142.Hipma_1647"/>
<dbReference type="RefSeq" id="WP_013682623.1">
    <property type="nucleotide sequence ID" value="NC_015318.1"/>
</dbReference>
<reference evidence="3" key="2">
    <citation type="submission" date="2011-03" db="EMBL/GenBank/DDBJ databases">
        <title>The complete genome of Hippea maritima DSM 10411.</title>
        <authorList>
            <consortium name="US DOE Joint Genome Institute (JGI-PGF)"/>
            <person name="Lucas S."/>
            <person name="Copeland A."/>
            <person name="Lapidus A."/>
            <person name="Bruce D."/>
            <person name="Goodwin L."/>
            <person name="Pitluck S."/>
            <person name="Peters L."/>
            <person name="Kyrpides N."/>
            <person name="Mavromatis K."/>
            <person name="Pagani I."/>
            <person name="Ivanova N."/>
            <person name="Mikhailova N."/>
            <person name="Lu M."/>
            <person name="Detter J.C."/>
            <person name="Tapia R."/>
            <person name="Han C."/>
            <person name="Land M."/>
            <person name="Hauser L."/>
            <person name="Markowitz V."/>
            <person name="Cheng J.-F."/>
            <person name="Hugenholtz P."/>
            <person name="Woyke T."/>
            <person name="Wu D."/>
            <person name="Spring S."/>
            <person name="Schroeder M."/>
            <person name="Brambilla E."/>
            <person name="Klenk H.-P."/>
            <person name="Eisen J.A."/>
        </authorList>
    </citation>
    <scope>NUCLEOTIDE SEQUENCE [LARGE SCALE GENOMIC DNA]</scope>
    <source>
        <strain evidence="3">ATCC 700847 / DSM 10411 / MH2</strain>
    </source>
</reference>
<dbReference type="GO" id="GO:0003677">
    <property type="term" value="F:DNA binding"/>
    <property type="evidence" value="ECO:0007669"/>
    <property type="project" value="UniProtKB-KW"/>
</dbReference>